<organism evidence="3 4">
    <name type="scientific">Chlorella sorokiniana</name>
    <name type="common">Freshwater green alga</name>
    <dbReference type="NCBI Taxonomy" id="3076"/>
    <lineage>
        <taxon>Eukaryota</taxon>
        <taxon>Viridiplantae</taxon>
        <taxon>Chlorophyta</taxon>
        <taxon>core chlorophytes</taxon>
        <taxon>Trebouxiophyceae</taxon>
        <taxon>Chlorellales</taxon>
        <taxon>Chlorellaceae</taxon>
        <taxon>Chlorella clade</taxon>
        <taxon>Chlorella</taxon>
    </lineage>
</organism>
<gene>
    <name evidence="3" type="ORF">C2E21_2076</name>
</gene>
<name>A0A2P6TZB1_CHLSO</name>
<dbReference type="CDD" id="cd23659">
    <property type="entry name" value="USP_At3g01520-like"/>
    <property type="match status" value="1"/>
</dbReference>
<dbReference type="InterPro" id="IPR014729">
    <property type="entry name" value="Rossmann-like_a/b/a_fold"/>
</dbReference>
<protein>
    <submittedName>
        <fullName evidence="3">Adenine nucleotide alpha hydrolase</fullName>
    </submittedName>
</protein>
<feature type="region of interest" description="Disordered" evidence="1">
    <location>
        <begin position="1"/>
        <end position="28"/>
    </location>
</feature>
<keyword evidence="3" id="KW-0378">Hydrolase</keyword>
<evidence type="ECO:0000313" key="4">
    <source>
        <dbReference type="Proteomes" id="UP000239899"/>
    </source>
</evidence>
<dbReference type="Gene3D" id="3.40.50.620">
    <property type="entry name" value="HUPs"/>
    <property type="match status" value="1"/>
</dbReference>
<dbReference type="GO" id="GO:0016787">
    <property type="term" value="F:hydrolase activity"/>
    <property type="evidence" value="ECO:0007669"/>
    <property type="project" value="UniProtKB-KW"/>
</dbReference>
<feature type="domain" description="UspA" evidence="2">
    <location>
        <begin position="45"/>
        <end position="191"/>
    </location>
</feature>
<evidence type="ECO:0000259" key="2">
    <source>
        <dbReference type="Pfam" id="PF00582"/>
    </source>
</evidence>
<dbReference type="PANTHER" id="PTHR31964">
    <property type="entry name" value="ADENINE NUCLEOTIDE ALPHA HYDROLASES-LIKE SUPERFAMILY PROTEIN"/>
    <property type="match status" value="1"/>
</dbReference>
<sequence>MATEESVQAEELQEAPGPSEAPTQAEAHRPLLSLDRTTASAAGAKHYLVPVDDTDDSEEAIDWAIQMFGPGSVFHLLHVVPEPQMLHLWAGTYIPPDENAELIEVEDTKLFVSHRFAKKLIAAKIPFKLHVVVGPTDSESVSNVILKKAQDVSAECIVMARHSKGRLKEMWVGSVTKACVHKSQVPVAVVPHFQQRPKAA</sequence>
<comment type="caution">
    <text evidence="3">The sequence shown here is derived from an EMBL/GenBank/DDBJ whole genome shotgun (WGS) entry which is preliminary data.</text>
</comment>
<evidence type="ECO:0000313" key="3">
    <source>
        <dbReference type="EMBL" id="PRW59405.1"/>
    </source>
</evidence>
<dbReference type="STRING" id="3076.A0A2P6TZB1"/>
<proteinExistence type="predicted"/>
<evidence type="ECO:0000256" key="1">
    <source>
        <dbReference type="SAM" id="MobiDB-lite"/>
    </source>
</evidence>
<accession>A0A2P6TZB1</accession>
<dbReference type="SUPFAM" id="SSF52402">
    <property type="entry name" value="Adenine nucleotide alpha hydrolases-like"/>
    <property type="match status" value="1"/>
</dbReference>
<dbReference type="EMBL" id="LHPG02000004">
    <property type="protein sequence ID" value="PRW59405.1"/>
    <property type="molecule type" value="Genomic_DNA"/>
</dbReference>
<dbReference type="InterPro" id="IPR006015">
    <property type="entry name" value="Universal_stress_UspA"/>
</dbReference>
<dbReference type="Pfam" id="PF00582">
    <property type="entry name" value="Usp"/>
    <property type="match status" value="1"/>
</dbReference>
<dbReference type="PANTHER" id="PTHR31964:SF113">
    <property type="entry name" value="USPA DOMAIN-CONTAINING PROTEIN"/>
    <property type="match status" value="1"/>
</dbReference>
<dbReference type="AlphaFoldDB" id="A0A2P6TZB1"/>
<keyword evidence="4" id="KW-1185">Reference proteome</keyword>
<reference evidence="3 4" key="1">
    <citation type="journal article" date="2018" name="Plant J.">
        <title>Genome sequences of Chlorella sorokiniana UTEX 1602 and Micractinium conductrix SAG 241.80: implications to maltose excretion by a green alga.</title>
        <authorList>
            <person name="Arriola M.B."/>
            <person name="Velmurugan N."/>
            <person name="Zhang Y."/>
            <person name="Plunkett M.H."/>
            <person name="Hondzo H."/>
            <person name="Barney B.M."/>
        </authorList>
    </citation>
    <scope>NUCLEOTIDE SEQUENCE [LARGE SCALE GENOMIC DNA]</scope>
    <source>
        <strain evidence="4">UTEX 1602</strain>
    </source>
</reference>
<dbReference type="Proteomes" id="UP000239899">
    <property type="component" value="Unassembled WGS sequence"/>
</dbReference>
<dbReference type="InterPro" id="IPR006016">
    <property type="entry name" value="UspA"/>
</dbReference>
<dbReference type="PRINTS" id="PR01438">
    <property type="entry name" value="UNVRSLSTRESS"/>
</dbReference>
<dbReference type="OrthoDB" id="843225at2759"/>